<evidence type="ECO:0000313" key="5">
    <source>
        <dbReference type="EMBL" id="CDZ78848.1"/>
    </source>
</evidence>
<dbReference type="GO" id="GO:0009432">
    <property type="term" value="P:SOS response"/>
    <property type="evidence" value="ECO:0007669"/>
    <property type="project" value="TreeGrafter"/>
</dbReference>
<dbReference type="GO" id="GO:0005737">
    <property type="term" value="C:cytoplasm"/>
    <property type="evidence" value="ECO:0007669"/>
    <property type="project" value="TreeGrafter"/>
</dbReference>
<reference evidence="5 6" key="1">
    <citation type="submission" date="2014-06" db="EMBL/GenBank/DDBJ databases">
        <authorList>
            <person name="Urmite Genomes Urmite Genomes"/>
        </authorList>
    </citation>
    <scope>NUCLEOTIDE SEQUENCE [LARGE SCALE GENOMIC DNA]</scope>
</reference>
<dbReference type="SUPFAM" id="SSF56059">
    <property type="entry name" value="Glutathione synthetase ATP-binding domain-like"/>
    <property type="match status" value="1"/>
</dbReference>
<dbReference type="AlphaFoldDB" id="A0A078L4K0"/>
<feature type="transmembrane region" description="Helical" evidence="3">
    <location>
        <begin position="347"/>
        <end position="365"/>
    </location>
</feature>
<evidence type="ECO:0000256" key="2">
    <source>
        <dbReference type="PROSITE-ProRule" id="PRU00409"/>
    </source>
</evidence>
<keyword evidence="2" id="KW-0547">Nucleotide-binding</keyword>
<dbReference type="eggNOG" id="COG0189">
    <property type="taxonomic scope" value="Bacteria"/>
</dbReference>
<dbReference type="PANTHER" id="PTHR21621:SF0">
    <property type="entry name" value="BETA-CITRYLGLUTAMATE SYNTHASE B-RELATED"/>
    <property type="match status" value="1"/>
</dbReference>
<dbReference type="InterPro" id="IPR013651">
    <property type="entry name" value="ATP-grasp_RimK-type"/>
</dbReference>
<proteinExistence type="predicted"/>
<keyword evidence="3" id="KW-1133">Transmembrane helix</keyword>
<protein>
    <submittedName>
        <fullName evidence="5">Cyanophycin synthetase</fullName>
    </submittedName>
</protein>
<dbReference type="InterPro" id="IPR013815">
    <property type="entry name" value="ATP_grasp_subdomain_1"/>
</dbReference>
<dbReference type="PANTHER" id="PTHR21621">
    <property type="entry name" value="RIBOSOMAL PROTEIN S6 MODIFICATION PROTEIN"/>
    <property type="match status" value="1"/>
</dbReference>
<sequence length="366" mass="41316">MRHNFHAKEAKIDTDAGLYYKEAQALFLPVTPRPEINGFELKISNQHYLFYVNDTPFNTSSSAFVAMNKYSTNQILATADIPVPKGVLFHSSDLQSEPLENIITDLRFPLVIKPVDGSLGLGVLCNIKTINELSLYLEQYSASYPRMIIEEYYGGLQSYRVLVFNRRVIGVVLCLSARVLGDGKHTIQELIALTNIKRKETNDKLGPIVFDDECQIRLKELGIDKRYIPALGEVIVLGYTSNPLRGGSYEALGVKICKENRKLMIKVAKTLNLGLAGIDLECTDINTPISQSQGVILDVNHRPSMSIHELPITGKPQAVTKKIMRSFIFRHPFSYLYILYSNKRTRFYLRAMILALVAISVFLFVY</sequence>
<keyword evidence="6" id="KW-1185">Reference proteome</keyword>
<dbReference type="Gene3D" id="3.30.470.20">
    <property type="entry name" value="ATP-grasp fold, B domain"/>
    <property type="match status" value="2"/>
</dbReference>
<dbReference type="GO" id="GO:0046872">
    <property type="term" value="F:metal ion binding"/>
    <property type="evidence" value="ECO:0007669"/>
    <property type="project" value="InterPro"/>
</dbReference>
<dbReference type="GO" id="GO:0005524">
    <property type="term" value="F:ATP binding"/>
    <property type="evidence" value="ECO:0007669"/>
    <property type="project" value="UniProtKB-UniRule"/>
</dbReference>
<dbReference type="Proteomes" id="UP000044071">
    <property type="component" value="Unassembled WGS sequence"/>
</dbReference>
<keyword evidence="2" id="KW-0067">ATP-binding</keyword>
<gene>
    <name evidence="5" type="primary">cphA</name>
    <name evidence="5" type="ORF">BN59_03162</name>
</gene>
<keyword evidence="3" id="KW-0472">Membrane</keyword>
<feature type="domain" description="ATP-grasp" evidence="4">
    <location>
        <begin position="73"/>
        <end position="328"/>
    </location>
</feature>
<evidence type="ECO:0000313" key="6">
    <source>
        <dbReference type="Proteomes" id="UP000044071"/>
    </source>
</evidence>
<name>A0A078L4K0_9GAMM</name>
<keyword evidence="3" id="KW-0812">Transmembrane</keyword>
<keyword evidence="1" id="KW-0464">Manganese</keyword>
<evidence type="ECO:0000256" key="1">
    <source>
        <dbReference type="ARBA" id="ARBA00023211"/>
    </source>
</evidence>
<organism evidence="5 6">
    <name type="scientific">Legionella massiliensis</name>
    <dbReference type="NCBI Taxonomy" id="1034943"/>
    <lineage>
        <taxon>Bacteria</taxon>
        <taxon>Pseudomonadati</taxon>
        <taxon>Pseudomonadota</taxon>
        <taxon>Gammaproteobacteria</taxon>
        <taxon>Legionellales</taxon>
        <taxon>Legionellaceae</taxon>
        <taxon>Legionella</taxon>
    </lineage>
</organism>
<dbReference type="Gene3D" id="3.30.1490.20">
    <property type="entry name" value="ATP-grasp fold, A domain"/>
    <property type="match status" value="1"/>
</dbReference>
<dbReference type="RefSeq" id="WP_245614373.1">
    <property type="nucleotide sequence ID" value="NZ_CCVW01000004.1"/>
</dbReference>
<dbReference type="PROSITE" id="PS50975">
    <property type="entry name" value="ATP_GRASP"/>
    <property type="match status" value="1"/>
</dbReference>
<accession>A0A078L4K0</accession>
<evidence type="ECO:0000259" key="4">
    <source>
        <dbReference type="PROSITE" id="PS50975"/>
    </source>
</evidence>
<dbReference type="STRING" id="1034943.BN59_03162"/>
<evidence type="ECO:0000256" key="3">
    <source>
        <dbReference type="SAM" id="Phobius"/>
    </source>
</evidence>
<dbReference type="InterPro" id="IPR011761">
    <property type="entry name" value="ATP-grasp"/>
</dbReference>
<dbReference type="EMBL" id="CCSB01000004">
    <property type="protein sequence ID" value="CDZ78848.1"/>
    <property type="molecule type" value="Genomic_DNA"/>
</dbReference>
<dbReference type="GO" id="GO:0018169">
    <property type="term" value="F:ribosomal S6-glutamic acid ligase activity"/>
    <property type="evidence" value="ECO:0007669"/>
    <property type="project" value="TreeGrafter"/>
</dbReference>
<dbReference type="Pfam" id="PF08443">
    <property type="entry name" value="RimK"/>
    <property type="match status" value="1"/>
</dbReference>